<evidence type="ECO:0000313" key="5">
    <source>
        <dbReference type="Proteomes" id="UP000253941"/>
    </source>
</evidence>
<dbReference type="InterPro" id="IPR011055">
    <property type="entry name" value="Dup_hybrid_motif"/>
</dbReference>
<feature type="compositionally biased region" description="Polar residues" evidence="2">
    <location>
        <begin position="275"/>
        <end position="291"/>
    </location>
</feature>
<dbReference type="PANTHER" id="PTHR21666">
    <property type="entry name" value="PEPTIDASE-RELATED"/>
    <property type="match status" value="1"/>
</dbReference>
<reference evidence="4 5" key="1">
    <citation type="submission" date="2018-07" db="EMBL/GenBank/DDBJ databases">
        <title>Venubactetium sediminum gen. nov., sp. nov., isolated from a marine solar saltern.</title>
        <authorList>
            <person name="Wang S."/>
        </authorList>
    </citation>
    <scope>NUCLEOTIDE SEQUENCE [LARGE SCALE GENOMIC DNA]</scope>
    <source>
        <strain evidence="4 5">WD2A32</strain>
    </source>
</reference>
<dbReference type="EMBL" id="QPMH01000012">
    <property type="protein sequence ID" value="RDD61425.1"/>
    <property type="molecule type" value="Genomic_DNA"/>
</dbReference>
<evidence type="ECO:0000259" key="3">
    <source>
        <dbReference type="PROSITE" id="PS51782"/>
    </source>
</evidence>
<dbReference type="Pfam" id="PF01551">
    <property type="entry name" value="Peptidase_M23"/>
    <property type="match status" value="1"/>
</dbReference>
<dbReference type="SUPFAM" id="SSF51261">
    <property type="entry name" value="Duplicated hybrid motif"/>
    <property type="match status" value="1"/>
</dbReference>
<dbReference type="PROSITE" id="PS51782">
    <property type="entry name" value="LYSM"/>
    <property type="match status" value="2"/>
</dbReference>
<feature type="domain" description="LysM" evidence="3">
    <location>
        <begin position="166"/>
        <end position="210"/>
    </location>
</feature>
<dbReference type="Gene3D" id="3.10.350.10">
    <property type="entry name" value="LysM domain"/>
    <property type="match status" value="2"/>
</dbReference>
<dbReference type="GO" id="GO:0004222">
    <property type="term" value="F:metalloendopeptidase activity"/>
    <property type="evidence" value="ECO:0007669"/>
    <property type="project" value="TreeGrafter"/>
</dbReference>
<feature type="region of interest" description="Disordered" evidence="2">
    <location>
        <begin position="429"/>
        <end position="458"/>
    </location>
</feature>
<dbReference type="AlphaFoldDB" id="A0A369TAM4"/>
<dbReference type="CDD" id="cd12797">
    <property type="entry name" value="M23_peptidase"/>
    <property type="match status" value="1"/>
</dbReference>
<evidence type="ECO:0000313" key="4">
    <source>
        <dbReference type="EMBL" id="RDD61425.1"/>
    </source>
</evidence>
<dbReference type="Gene3D" id="2.70.70.10">
    <property type="entry name" value="Glucose Permease (Domain IIA)"/>
    <property type="match status" value="1"/>
</dbReference>
<comment type="caution">
    <text evidence="4">The sequence shown here is derived from an EMBL/GenBank/DDBJ whole genome shotgun (WGS) entry which is preliminary data.</text>
</comment>
<gene>
    <name evidence="4" type="ORF">DRB17_13180</name>
</gene>
<feature type="compositionally biased region" description="Low complexity" evidence="2">
    <location>
        <begin position="58"/>
        <end position="69"/>
    </location>
</feature>
<dbReference type="Pfam" id="PF01476">
    <property type="entry name" value="LysM"/>
    <property type="match status" value="2"/>
</dbReference>
<dbReference type="SUPFAM" id="SSF54106">
    <property type="entry name" value="LysM domain"/>
    <property type="match status" value="1"/>
</dbReference>
<dbReference type="InterPro" id="IPR016047">
    <property type="entry name" value="M23ase_b-sheet_dom"/>
</dbReference>
<dbReference type="InterPro" id="IPR018392">
    <property type="entry name" value="LysM"/>
</dbReference>
<accession>A0A369TAM4</accession>
<evidence type="ECO:0000256" key="2">
    <source>
        <dbReference type="SAM" id="MobiDB-lite"/>
    </source>
</evidence>
<dbReference type="InterPro" id="IPR036779">
    <property type="entry name" value="LysM_dom_sf"/>
</dbReference>
<dbReference type="Proteomes" id="UP000253941">
    <property type="component" value="Unassembled WGS sequence"/>
</dbReference>
<sequence>MTICIAGMPVRCNAWAVMTRNIAILLACLALLGCARSSPPAPVVYGQDGGTSQERTSQPRQQAEQPRQPTSQGERKAPKVERLGRTTTPSTSPSVVHVQADTQKQPAFNPSKPRGRAGIHTVKRGDTVYGIARRYQVPLRSVIDANSLRPPYVLRIGERLQIPVPRRHIVEKGDTLYGISRAYDVDLHELARINELRPPYTIKPRQVLIVPGVGSRAAATRVATKPDDGTTRTASASASDKAKSDKAGPNGTVAKTASKPKNPAPKQTKAKNPSPAGSTQSTEAKPASISTPAPKEIPKPPPRSSGRFLWPVKGDIITRFGPQKDGLHNDGINIAAARGSTIRAAENGVVAYIGNELRGFGNLLLIKHADGWITAYAHTDRILVKRGQKIRRGHAIARVGSTGGVSRPQLHFEVRQGSRAVDPLKVLGQQSAGLTRESEKGWPTATSEAYPGARPSPG</sequence>
<comment type="similarity">
    <text evidence="1">Belongs to the E.coli NlpD/Haemophilus LppB family.</text>
</comment>
<feature type="compositionally biased region" description="Basic and acidic residues" evidence="2">
    <location>
        <begin position="73"/>
        <end position="84"/>
    </location>
</feature>
<organism evidence="4 5">
    <name type="scientific">Ferruginivarius sediminum</name>
    <dbReference type="NCBI Taxonomy" id="2661937"/>
    <lineage>
        <taxon>Bacteria</taxon>
        <taxon>Pseudomonadati</taxon>
        <taxon>Pseudomonadota</taxon>
        <taxon>Alphaproteobacteria</taxon>
        <taxon>Rhodospirillales</taxon>
        <taxon>Rhodospirillaceae</taxon>
        <taxon>Ferruginivarius</taxon>
    </lineage>
</organism>
<evidence type="ECO:0000256" key="1">
    <source>
        <dbReference type="ARBA" id="ARBA00038420"/>
    </source>
</evidence>
<feature type="domain" description="LysM" evidence="3">
    <location>
        <begin position="118"/>
        <end position="162"/>
    </location>
</feature>
<proteinExistence type="inferred from homology"/>
<protein>
    <submittedName>
        <fullName evidence="4">LysM peptidoglycan-binding domain-containing protein</fullName>
    </submittedName>
</protein>
<feature type="region of interest" description="Disordered" evidence="2">
    <location>
        <begin position="43"/>
        <end position="118"/>
    </location>
</feature>
<dbReference type="PANTHER" id="PTHR21666:SF263">
    <property type="entry name" value="MUREIN HYDROLASE ACTIVATOR NLPD"/>
    <property type="match status" value="1"/>
</dbReference>
<dbReference type="InterPro" id="IPR050570">
    <property type="entry name" value="Cell_wall_metabolism_enzyme"/>
</dbReference>
<dbReference type="SMART" id="SM00257">
    <property type="entry name" value="LysM"/>
    <property type="match status" value="2"/>
</dbReference>
<dbReference type="CDD" id="cd00118">
    <property type="entry name" value="LysM"/>
    <property type="match status" value="2"/>
</dbReference>
<keyword evidence="5" id="KW-1185">Reference proteome</keyword>
<name>A0A369TAM4_9PROT</name>
<feature type="region of interest" description="Disordered" evidence="2">
    <location>
        <begin position="214"/>
        <end position="309"/>
    </location>
</feature>